<dbReference type="FunFam" id="1.10.3270.10:FF:000001">
    <property type="entry name" value="3-hydroxy-3-methylglutaryl coenzyme A reductase"/>
    <property type="match status" value="1"/>
</dbReference>
<dbReference type="Pfam" id="PF00368">
    <property type="entry name" value="HMG-CoA_red"/>
    <property type="match status" value="1"/>
</dbReference>
<keyword evidence="13" id="KW-1185">Reference proteome</keyword>
<dbReference type="PROSITE" id="PS00066">
    <property type="entry name" value="HMG_COA_REDUCTASE_1"/>
    <property type="match status" value="1"/>
</dbReference>
<proteinExistence type="inferred from homology"/>
<dbReference type="InterPro" id="IPR002202">
    <property type="entry name" value="HMG_CoA_Rdtase"/>
</dbReference>
<dbReference type="PROSITE" id="PS50156">
    <property type="entry name" value="SSD"/>
    <property type="match status" value="1"/>
</dbReference>
<dbReference type="InterPro" id="IPR053958">
    <property type="entry name" value="HMGCR/SNAP/NPC1-like_SSD"/>
</dbReference>
<dbReference type="EC" id="1.1.1.34" evidence="9"/>
<dbReference type="Gene3D" id="1.10.3270.10">
    <property type="entry name" value="HMGR, N-terminal domain"/>
    <property type="match status" value="1"/>
</dbReference>
<feature type="transmembrane region" description="Helical" evidence="9">
    <location>
        <begin position="402"/>
        <end position="424"/>
    </location>
</feature>
<comment type="catalytic activity">
    <reaction evidence="9">
        <text>(R)-mevalonate + 2 NADP(+) + CoA = (3S)-3-hydroxy-3-methylglutaryl-CoA + 2 NADPH + 2 H(+)</text>
        <dbReference type="Rhea" id="RHEA:15989"/>
        <dbReference type="ChEBI" id="CHEBI:15378"/>
        <dbReference type="ChEBI" id="CHEBI:36464"/>
        <dbReference type="ChEBI" id="CHEBI:43074"/>
        <dbReference type="ChEBI" id="CHEBI:57287"/>
        <dbReference type="ChEBI" id="CHEBI:57783"/>
        <dbReference type="ChEBI" id="CHEBI:58349"/>
        <dbReference type="EC" id="1.1.1.34"/>
    </reaction>
</comment>
<dbReference type="InterPro" id="IPR000731">
    <property type="entry name" value="SSD"/>
</dbReference>
<evidence type="ECO:0000313" key="12">
    <source>
        <dbReference type="EMBL" id="KAJ2781731.1"/>
    </source>
</evidence>
<feature type="transmembrane region" description="Helical" evidence="9">
    <location>
        <begin position="243"/>
        <end position="264"/>
    </location>
</feature>
<dbReference type="InterPro" id="IPR023282">
    <property type="entry name" value="HMG_CoA_Rdtase_N"/>
</dbReference>
<dbReference type="PROSITE" id="PS50065">
    <property type="entry name" value="HMG_COA_REDUCTASE_4"/>
    <property type="match status" value="1"/>
</dbReference>
<dbReference type="NCBIfam" id="TIGR00533">
    <property type="entry name" value="HMG_CoA_R_NADP"/>
    <property type="match status" value="1"/>
</dbReference>
<comment type="subcellular location">
    <subcellularLocation>
        <location evidence="1 9">Endoplasmic reticulum membrane</location>
        <topology evidence="1 9">Multi-pass membrane protein</topology>
    </subcellularLocation>
</comment>
<dbReference type="InterPro" id="IPR009029">
    <property type="entry name" value="HMG_CoA_Rdtase_sub-bd_dom_sf"/>
</dbReference>
<name>A0A9W8HCC3_9FUNG</name>
<comment type="similarity">
    <text evidence="2 9">Belongs to the HMG-CoA reductase family.</text>
</comment>
<dbReference type="PANTHER" id="PTHR10572">
    <property type="entry name" value="3-HYDROXY-3-METHYLGLUTARYL-COENZYME A REDUCTASE"/>
    <property type="match status" value="1"/>
</dbReference>
<evidence type="ECO:0000256" key="7">
    <source>
        <dbReference type="ARBA" id="ARBA00023002"/>
    </source>
</evidence>
<feature type="transmembrane region" description="Helical" evidence="9">
    <location>
        <begin position="271"/>
        <end position="292"/>
    </location>
</feature>
<dbReference type="GO" id="GO:0004420">
    <property type="term" value="F:hydroxymethylglutaryl-CoA reductase (NADPH) activity"/>
    <property type="evidence" value="ECO:0007669"/>
    <property type="project" value="UniProtKB-EC"/>
</dbReference>
<dbReference type="FunFam" id="3.90.770.10:FF:000001">
    <property type="entry name" value="3-hydroxy-3-methylglutaryl coenzyme A reductase"/>
    <property type="match status" value="1"/>
</dbReference>
<feature type="region of interest" description="Disordered" evidence="10">
    <location>
        <begin position="642"/>
        <end position="673"/>
    </location>
</feature>
<evidence type="ECO:0000256" key="6">
    <source>
        <dbReference type="ARBA" id="ARBA00022989"/>
    </source>
</evidence>
<dbReference type="PANTHER" id="PTHR10572:SF24">
    <property type="entry name" value="3-HYDROXY-3-METHYLGLUTARYL-COENZYME A REDUCTASE"/>
    <property type="match status" value="1"/>
</dbReference>
<accession>A0A9W8HCC3</accession>
<dbReference type="GO" id="GO:0005789">
    <property type="term" value="C:endoplasmic reticulum membrane"/>
    <property type="evidence" value="ECO:0007669"/>
    <property type="project" value="UniProtKB-SubCell"/>
</dbReference>
<evidence type="ECO:0000256" key="1">
    <source>
        <dbReference type="ARBA" id="ARBA00004477"/>
    </source>
</evidence>
<dbReference type="Gene3D" id="3.30.70.420">
    <property type="entry name" value="Hydroxymethylglutaryl-CoA reductase, class I/II, NAD/NADP-binding domain"/>
    <property type="match status" value="1"/>
</dbReference>
<dbReference type="Pfam" id="PF12349">
    <property type="entry name" value="Sterol-sensing"/>
    <property type="match status" value="1"/>
</dbReference>
<dbReference type="SUPFAM" id="SSF56542">
    <property type="entry name" value="Substrate-binding domain of HMG-CoA reductase"/>
    <property type="match status" value="1"/>
</dbReference>
<keyword evidence="3 9" id="KW-0812">Transmembrane</keyword>
<dbReference type="OrthoDB" id="310654at2759"/>
<feature type="domain" description="SSD" evidence="11">
    <location>
        <begin position="242"/>
        <end position="424"/>
    </location>
</feature>
<dbReference type="GO" id="GO:0015936">
    <property type="term" value="P:coenzyme A metabolic process"/>
    <property type="evidence" value="ECO:0007669"/>
    <property type="project" value="InterPro"/>
</dbReference>
<feature type="transmembrane region" description="Helical" evidence="9">
    <location>
        <begin position="20"/>
        <end position="38"/>
    </location>
</feature>
<evidence type="ECO:0000256" key="2">
    <source>
        <dbReference type="ARBA" id="ARBA00007661"/>
    </source>
</evidence>
<dbReference type="GO" id="GO:0005778">
    <property type="term" value="C:peroxisomal membrane"/>
    <property type="evidence" value="ECO:0007669"/>
    <property type="project" value="TreeGrafter"/>
</dbReference>
<comment type="pathway">
    <text evidence="9">Metabolic intermediate biosynthesis; (R)-mevalonate biosynthesis; (R)-mevalonate from acetyl-CoA: step 3/3.</text>
</comment>
<keyword evidence="4 9" id="KW-0256">Endoplasmic reticulum</keyword>
<evidence type="ECO:0000256" key="4">
    <source>
        <dbReference type="ARBA" id="ARBA00022824"/>
    </source>
</evidence>
<gene>
    <name evidence="12" type="primary">HMG1</name>
    <name evidence="12" type="ORF">H4R18_002690</name>
</gene>
<dbReference type="Gene3D" id="3.90.770.10">
    <property type="entry name" value="3-hydroxy-3-methylglutaryl-coenzyme A Reductase, Chain A, domain 2"/>
    <property type="match status" value="1"/>
</dbReference>
<evidence type="ECO:0000256" key="3">
    <source>
        <dbReference type="ARBA" id="ARBA00022692"/>
    </source>
</evidence>
<protein>
    <recommendedName>
        <fullName evidence="9">3-hydroxy-3-methylglutaryl coenzyme A reductase</fullName>
        <shortName evidence="9">HMG-CoA reductase</shortName>
        <ecNumber evidence="9">1.1.1.34</ecNumber>
    </recommendedName>
</protein>
<comment type="caution">
    <text evidence="12">The sequence shown here is derived from an EMBL/GenBank/DDBJ whole genome shotgun (WGS) entry which is preliminary data.</text>
</comment>
<dbReference type="InterPro" id="IPR023074">
    <property type="entry name" value="HMG_CoA_Rdtase_cat_sf"/>
</dbReference>
<dbReference type="EMBL" id="JANBUL010000094">
    <property type="protein sequence ID" value="KAJ2781731.1"/>
    <property type="molecule type" value="Genomic_DNA"/>
</dbReference>
<keyword evidence="5 9" id="KW-0521">NADP</keyword>
<sequence length="1203" mass="125272">MAGAVARVTRSVARKPIETIAFCTILVICGCYFLWHAVGQDELFGGARGLFPAHSVEYARAADGRFGVVGRGALAVGSGDSVDVFSVAVHGRAATRKQRAAFRKSVGEMQALFQALRDEPVAGGAALEDVCARDAGTGACVALSPIGDRARGEAHEALDPELRFLRGTDDAPAVVLAFGLRAADAEQRRRADAWAQGARRVVAARLGAAGAARSDQPQPAPALLLRAADGAYRLLREAAVGEVLLVFLSYAITISTFINTFVTMRRYGSQLTLALAVIFSGFCAFVFAIAAVHVLGCPINVVLLTEALPFLIICVGFDKSLTLTRSVLLAAHTDHSGSAAPSSQQQQQPLPASTTPSQIQAQMARGVDKCAGQLIKDYLFEIGILAIGVGSGVPGLSEVCLVSSFILLFEGVFMFTLYAAVLTLKLDLIRVRSESKLAGRTASSLSSSSSAAAAATESDEVAKDASPAMYKQIALKALSDDEARNENKTIRRLKTLVLCGFVLVSCIESSGYMPGAFSLKALFGSGGARSADAVAVEATRFPMLDRIAAPLVPLVSDSTGALHVRLLPVSSWFVDGAAQGPHRAALGAMSESLDASGVVIALLALAVVASLGANIYFACFRTALPVAAVVPVTAAADLDSDALHSGSNTRAPPSEDGLSDAAPPPREQTRPSLSLEAARAELLTRKLSGMFGSASSSSSPTTPGGSHGIALESTSALSSLVPRIDSTTDMVLKKSPSALASFVAAHALREEDDEEDDGQGRRHVRSLDECRAVLGADGPRALSDDEVLLLVGAGAIPAYALERHLQDNIRAIRVRRALISRASATGTLEASQLPYHHYDYSKVHGQCCENVVGVMPIPVGVAGPIRIDGQELHIPMATTEGALVASTSRGCKAITLGGGASTVLTKDGMTRGPCLQLPSVVRAAELKAWLESADGMADVRAAFQSTSRFAKLRALKVAMAGRLVFVRFTTFTGDAMGMNMISKGCEQALRFIRTRFEDCRVISVSGNYCTDKKPAAINWVEGRGKSVVAEAVIPGAVVRRVLKTTVEDLCELNVSKNLIGSAMAGALGGFNAHAANTLTAVYLATGQDPAQNVESSMCITLMEPANGGADLRISCTMPSIEVGTIGGGTALPPQAACLEMLGCRGPHPVTPGANAQRLARIICAAVMAGELSLCAALASGDLVKSHIALNRAAPAASTSHAKA</sequence>
<evidence type="ECO:0000256" key="10">
    <source>
        <dbReference type="SAM" id="MobiDB-lite"/>
    </source>
</evidence>
<reference evidence="12" key="1">
    <citation type="submission" date="2022-07" db="EMBL/GenBank/DDBJ databases">
        <title>Phylogenomic reconstructions and comparative analyses of Kickxellomycotina fungi.</title>
        <authorList>
            <person name="Reynolds N.K."/>
            <person name="Stajich J.E."/>
            <person name="Barry K."/>
            <person name="Grigoriev I.V."/>
            <person name="Crous P."/>
            <person name="Smith M.E."/>
        </authorList>
    </citation>
    <scope>NUCLEOTIDE SEQUENCE</scope>
    <source>
        <strain evidence="12">NBRC 105414</strain>
    </source>
</reference>
<feature type="transmembrane region" description="Helical" evidence="9">
    <location>
        <begin position="598"/>
        <end position="617"/>
    </location>
</feature>
<organism evidence="12 13">
    <name type="scientific">Coemansia javaensis</name>
    <dbReference type="NCBI Taxonomy" id="2761396"/>
    <lineage>
        <taxon>Eukaryota</taxon>
        <taxon>Fungi</taxon>
        <taxon>Fungi incertae sedis</taxon>
        <taxon>Zoopagomycota</taxon>
        <taxon>Kickxellomycotina</taxon>
        <taxon>Kickxellomycetes</taxon>
        <taxon>Kickxellales</taxon>
        <taxon>Kickxellaceae</taxon>
        <taxon>Coemansia</taxon>
    </lineage>
</organism>
<dbReference type="FunFam" id="3.30.70.420:FF:000001">
    <property type="entry name" value="3-hydroxy-3-methylglutaryl coenzyme A reductase"/>
    <property type="match status" value="1"/>
</dbReference>
<keyword evidence="6 9" id="KW-1133">Transmembrane helix</keyword>
<dbReference type="InterPro" id="IPR009023">
    <property type="entry name" value="HMG_CoA_Rdtase_NAD(P)-bd_sf"/>
</dbReference>
<dbReference type="CDD" id="cd00643">
    <property type="entry name" value="HMG-CoA_reductase_classI"/>
    <property type="match status" value="1"/>
</dbReference>
<feature type="region of interest" description="Disordered" evidence="10">
    <location>
        <begin position="691"/>
        <end position="710"/>
    </location>
</feature>
<keyword evidence="8 9" id="KW-0472">Membrane</keyword>
<feature type="transmembrane region" description="Helical" evidence="9">
    <location>
        <begin position="378"/>
        <end position="396"/>
    </location>
</feature>
<dbReference type="PRINTS" id="PR00071">
    <property type="entry name" value="HMGCOARDTASE"/>
</dbReference>
<feature type="transmembrane region" description="Helical" evidence="9">
    <location>
        <begin position="298"/>
        <end position="317"/>
    </location>
</feature>
<feature type="compositionally biased region" description="Low complexity" evidence="10">
    <location>
        <begin position="691"/>
        <end position="704"/>
    </location>
</feature>
<dbReference type="PROSITE" id="PS00318">
    <property type="entry name" value="HMG_COA_REDUCTASE_2"/>
    <property type="match status" value="1"/>
</dbReference>
<dbReference type="GO" id="GO:0006696">
    <property type="term" value="P:ergosterol biosynthetic process"/>
    <property type="evidence" value="ECO:0007669"/>
    <property type="project" value="TreeGrafter"/>
</dbReference>
<evidence type="ECO:0000256" key="5">
    <source>
        <dbReference type="ARBA" id="ARBA00022857"/>
    </source>
</evidence>
<dbReference type="PROSITE" id="PS51257">
    <property type="entry name" value="PROKAR_LIPOPROTEIN"/>
    <property type="match status" value="1"/>
</dbReference>
<evidence type="ECO:0000313" key="13">
    <source>
        <dbReference type="Proteomes" id="UP001140217"/>
    </source>
</evidence>
<dbReference type="InterPro" id="IPR004554">
    <property type="entry name" value="HMG_CoA_Rdtase_eu_arc"/>
</dbReference>
<dbReference type="GO" id="GO:0008299">
    <property type="term" value="P:isoprenoid biosynthetic process"/>
    <property type="evidence" value="ECO:0007669"/>
    <property type="project" value="InterPro"/>
</dbReference>
<dbReference type="InterPro" id="IPR023076">
    <property type="entry name" value="HMG_CoA_Rdtase_CS"/>
</dbReference>
<evidence type="ECO:0000256" key="9">
    <source>
        <dbReference type="RuleBase" id="RU361219"/>
    </source>
</evidence>
<keyword evidence="7 9" id="KW-0560">Oxidoreductase</keyword>
<dbReference type="SUPFAM" id="SSF55035">
    <property type="entry name" value="NAD-binding domain of HMG-CoA reductase"/>
    <property type="match status" value="1"/>
</dbReference>
<evidence type="ECO:0000256" key="8">
    <source>
        <dbReference type="ARBA" id="ARBA00023136"/>
    </source>
</evidence>
<dbReference type="Proteomes" id="UP001140217">
    <property type="component" value="Unassembled WGS sequence"/>
</dbReference>
<evidence type="ECO:0000259" key="11">
    <source>
        <dbReference type="PROSITE" id="PS50156"/>
    </source>
</evidence>
<dbReference type="AlphaFoldDB" id="A0A9W8HCC3"/>